<dbReference type="RefSeq" id="WP_187561700.1">
    <property type="nucleotide sequence ID" value="NZ_JACGWS010000004.1"/>
</dbReference>
<name>A0ABR7Q7W9_9FLAO</name>
<proteinExistence type="predicted"/>
<protein>
    <submittedName>
        <fullName evidence="1">Uncharacterized protein</fullName>
    </submittedName>
</protein>
<sequence length="293" mass="33513">MKIKRQIMIHNSLPDGADALTINSGTVYHTHHKAALVSYLDEEFIPEYVSHAYVNKRDWRKLTEDELAALAVDETRNDHNTVYVGEVPAELKACFQEIGLQESMDRDEVFRRFEANPPLTMKATQLLNDFLTPLANNKKFNFHCIGVNYPNVELVAANTTMLPKGFKQAEKKFLGIHNDGTQLMTIDTAHEFGNRISINLGKDSRYLLFVNLPLKEAHNMLKEKLSAAEIAQVNVSNIPEYFFKHFPDYPVIRVQQKPYQYYIAATDNFFHDGSTLGSTHLDVCIVYFGSFQY</sequence>
<organism evidence="1 2">
    <name type="scientific">Kordia aestuariivivens</name>
    <dbReference type="NCBI Taxonomy" id="2759037"/>
    <lineage>
        <taxon>Bacteria</taxon>
        <taxon>Pseudomonadati</taxon>
        <taxon>Bacteroidota</taxon>
        <taxon>Flavobacteriia</taxon>
        <taxon>Flavobacteriales</taxon>
        <taxon>Flavobacteriaceae</taxon>
        <taxon>Kordia</taxon>
    </lineage>
</organism>
<dbReference type="EMBL" id="JACGWS010000004">
    <property type="protein sequence ID" value="MBC8754649.1"/>
    <property type="molecule type" value="Genomic_DNA"/>
</dbReference>
<comment type="caution">
    <text evidence="1">The sequence shown here is derived from an EMBL/GenBank/DDBJ whole genome shotgun (WGS) entry which is preliminary data.</text>
</comment>
<reference evidence="1 2" key="1">
    <citation type="submission" date="2020-07" db="EMBL/GenBank/DDBJ databases">
        <title>Description of Kordia aestuariivivens sp. nov., isolated from a tidal flat.</title>
        <authorList>
            <person name="Park S."/>
            <person name="Yoon J.-H."/>
        </authorList>
    </citation>
    <scope>NUCLEOTIDE SEQUENCE [LARGE SCALE GENOMIC DNA]</scope>
    <source>
        <strain evidence="1 2">YSTF-M3</strain>
    </source>
</reference>
<dbReference type="Proteomes" id="UP000619238">
    <property type="component" value="Unassembled WGS sequence"/>
</dbReference>
<gene>
    <name evidence="1" type="ORF">H2O64_08180</name>
</gene>
<evidence type="ECO:0000313" key="2">
    <source>
        <dbReference type="Proteomes" id="UP000619238"/>
    </source>
</evidence>
<evidence type="ECO:0000313" key="1">
    <source>
        <dbReference type="EMBL" id="MBC8754649.1"/>
    </source>
</evidence>
<keyword evidence="2" id="KW-1185">Reference proteome</keyword>
<accession>A0ABR7Q7W9</accession>